<evidence type="ECO:0000313" key="2">
    <source>
        <dbReference type="Proteomes" id="UP001205843"/>
    </source>
</evidence>
<accession>A0AAE3G2G9</accession>
<protein>
    <submittedName>
        <fullName evidence="1">Type VI secretion system protein ImpH</fullName>
    </submittedName>
</protein>
<dbReference type="PANTHER" id="PTHR35564">
    <property type="match status" value="1"/>
</dbReference>
<dbReference type="InterPro" id="IPR010732">
    <property type="entry name" value="T6SS_TssG-like"/>
</dbReference>
<reference evidence="1" key="1">
    <citation type="submission" date="2022-03" db="EMBL/GenBank/DDBJ databases">
        <title>Genomic Encyclopedia of Type Strains, Phase III (KMG-III): the genomes of soil and plant-associated and newly described type strains.</title>
        <authorList>
            <person name="Whitman W."/>
        </authorList>
    </citation>
    <scope>NUCLEOTIDE SEQUENCE</scope>
    <source>
        <strain evidence="1">ANL 6-2</strain>
    </source>
</reference>
<name>A0AAE3G2G9_9GAMM</name>
<dbReference type="PANTHER" id="PTHR35564:SF4">
    <property type="entry name" value="CYTOPLASMIC PROTEIN"/>
    <property type="match status" value="1"/>
</dbReference>
<proteinExistence type="predicted"/>
<gene>
    <name evidence="1" type="ORF">J2T57_001027</name>
</gene>
<dbReference type="Proteomes" id="UP001205843">
    <property type="component" value="Unassembled WGS sequence"/>
</dbReference>
<organism evidence="1 2">
    <name type="scientific">Natronocella acetinitrilica</name>
    <dbReference type="NCBI Taxonomy" id="414046"/>
    <lineage>
        <taxon>Bacteria</taxon>
        <taxon>Pseudomonadati</taxon>
        <taxon>Pseudomonadota</taxon>
        <taxon>Gammaproteobacteria</taxon>
        <taxon>Chromatiales</taxon>
        <taxon>Ectothiorhodospiraceae</taxon>
        <taxon>Natronocella</taxon>
    </lineage>
</organism>
<dbReference type="NCBIfam" id="TIGR03347">
    <property type="entry name" value="VI_chp_1"/>
    <property type="match status" value="1"/>
</dbReference>
<dbReference type="EMBL" id="JALJXV010000002">
    <property type="protein sequence ID" value="MCP1673928.1"/>
    <property type="molecule type" value="Genomic_DNA"/>
</dbReference>
<keyword evidence="2" id="KW-1185">Reference proteome</keyword>
<comment type="caution">
    <text evidence="1">The sequence shown here is derived from an EMBL/GenBank/DDBJ whole genome shotgun (WGS) entry which is preliminary data.</text>
</comment>
<dbReference type="Pfam" id="PF06996">
    <property type="entry name" value="T6SS_TssG"/>
    <property type="match status" value="1"/>
</dbReference>
<evidence type="ECO:0000313" key="1">
    <source>
        <dbReference type="EMBL" id="MCP1673928.1"/>
    </source>
</evidence>
<dbReference type="RefSeq" id="WP_253475247.1">
    <property type="nucleotide sequence ID" value="NZ_JALJXV010000002.1"/>
</dbReference>
<dbReference type="AlphaFoldDB" id="A0AAE3G2G9"/>
<sequence>MSLPEGLSRAPERYTLFAALRLLEALSPDRPRLGRSRRPADDVVRLAQLPSLRFAPGELARVDDGPTPRLHGEGFGLLGPNGPLPLHLTEYADERRRLHQDPGFADFLNLFHHRLASLFYRAWADAAPAVEADRADNRFFWYLGSLAGLGTPGLQGRDTLGDRAKLHRVGRLASQTRSQEGLEDMLEDHFGMPVTIESFLPQWLDIPPEDRLRLGRTTQVGRLGRDANLGRRSWQCQFSFRVILRDVSRQQYESLMPGQPGLTQLGDLVRAYIGDELRWDLELHLRPREAEPLRLSRGRRLGLTTWLGRGARDSARATIRDAHMMRPDRKHGRPKR</sequence>